<protein>
    <submittedName>
        <fullName evidence="1">Uncharacterized protein</fullName>
    </submittedName>
</protein>
<sequence>MSCDTSSWDVLYLRAQTREGMHATWHWKPNILSFPPPRGEVCLGCPANQRKCSCNSH</sequence>
<dbReference type="EMBL" id="CASHTH010000066">
    <property type="protein sequence ID" value="CAI7990382.1"/>
    <property type="molecule type" value="Genomic_DNA"/>
</dbReference>
<evidence type="ECO:0000313" key="2">
    <source>
        <dbReference type="Proteomes" id="UP001174909"/>
    </source>
</evidence>
<evidence type="ECO:0000313" key="1">
    <source>
        <dbReference type="EMBL" id="CAI7990382.1"/>
    </source>
</evidence>
<proteinExistence type="predicted"/>
<name>A0AA35QSI6_GEOBA</name>
<organism evidence="1 2">
    <name type="scientific">Geodia barretti</name>
    <name type="common">Barrett's horny sponge</name>
    <dbReference type="NCBI Taxonomy" id="519541"/>
    <lineage>
        <taxon>Eukaryota</taxon>
        <taxon>Metazoa</taxon>
        <taxon>Porifera</taxon>
        <taxon>Demospongiae</taxon>
        <taxon>Heteroscleromorpha</taxon>
        <taxon>Tetractinellida</taxon>
        <taxon>Astrophorina</taxon>
        <taxon>Geodiidae</taxon>
        <taxon>Geodia</taxon>
    </lineage>
</organism>
<keyword evidence="2" id="KW-1185">Reference proteome</keyword>
<dbReference type="Proteomes" id="UP001174909">
    <property type="component" value="Unassembled WGS sequence"/>
</dbReference>
<reference evidence="1" key="1">
    <citation type="submission" date="2023-03" db="EMBL/GenBank/DDBJ databases">
        <authorList>
            <person name="Steffen K."/>
            <person name="Cardenas P."/>
        </authorList>
    </citation>
    <scope>NUCLEOTIDE SEQUENCE</scope>
</reference>
<accession>A0AA35QSI6</accession>
<gene>
    <name evidence="1" type="ORF">GBAR_LOCUS466</name>
</gene>
<comment type="caution">
    <text evidence="1">The sequence shown here is derived from an EMBL/GenBank/DDBJ whole genome shotgun (WGS) entry which is preliminary data.</text>
</comment>
<dbReference type="AlphaFoldDB" id="A0AA35QSI6"/>